<comment type="caution">
    <text evidence="6">The sequence shown here is derived from an EMBL/GenBank/DDBJ whole genome shotgun (WGS) entry which is preliminary data.</text>
</comment>
<evidence type="ECO:0000256" key="2">
    <source>
        <dbReference type="ARBA" id="ARBA00022748"/>
    </source>
</evidence>
<keyword evidence="4" id="KW-0676">Redox-active center</keyword>
<keyword evidence="3" id="KW-1015">Disulfide bond</keyword>
<proteinExistence type="predicted"/>
<evidence type="ECO:0000313" key="6">
    <source>
        <dbReference type="EMBL" id="MBC3882991.1"/>
    </source>
</evidence>
<dbReference type="EMBL" id="JACOFZ010000009">
    <property type="protein sequence ID" value="MBC3882991.1"/>
    <property type="molecule type" value="Genomic_DNA"/>
</dbReference>
<reference evidence="6" key="1">
    <citation type="submission" date="2020-08" db="EMBL/GenBank/DDBJ databases">
        <title>Novel species isolated from subtropical streams in China.</title>
        <authorList>
            <person name="Lu H."/>
        </authorList>
    </citation>
    <scope>NUCLEOTIDE SEQUENCE</scope>
    <source>
        <strain evidence="6">LX22W</strain>
    </source>
</reference>
<dbReference type="InterPro" id="IPR050553">
    <property type="entry name" value="Thioredoxin_ResA/DsbE_sf"/>
</dbReference>
<dbReference type="SUPFAM" id="SSF52833">
    <property type="entry name" value="Thioredoxin-like"/>
    <property type="match status" value="1"/>
</dbReference>
<accession>A0A923KU75</accession>
<gene>
    <name evidence="6" type="ORF">H8K36_16480</name>
</gene>
<name>A0A923KU75_9BURK</name>
<keyword evidence="2" id="KW-0201">Cytochrome c-type biogenesis</keyword>
<keyword evidence="7" id="KW-1185">Reference proteome</keyword>
<evidence type="ECO:0000256" key="3">
    <source>
        <dbReference type="ARBA" id="ARBA00023157"/>
    </source>
</evidence>
<evidence type="ECO:0000256" key="4">
    <source>
        <dbReference type="ARBA" id="ARBA00023284"/>
    </source>
</evidence>
<dbReference type="GO" id="GO:0030313">
    <property type="term" value="C:cell envelope"/>
    <property type="evidence" value="ECO:0007669"/>
    <property type="project" value="UniProtKB-SubCell"/>
</dbReference>
<feature type="domain" description="Thioredoxin" evidence="5">
    <location>
        <begin position="35"/>
        <end position="176"/>
    </location>
</feature>
<dbReference type="Proteomes" id="UP000627446">
    <property type="component" value="Unassembled WGS sequence"/>
</dbReference>
<dbReference type="PANTHER" id="PTHR42852:SF6">
    <property type="entry name" value="THIOL:DISULFIDE INTERCHANGE PROTEIN DSBE"/>
    <property type="match status" value="1"/>
</dbReference>
<dbReference type="InterPro" id="IPR000866">
    <property type="entry name" value="AhpC/TSA"/>
</dbReference>
<protein>
    <submittedName>
        <fullName evidence="6">TlpA family protein disulfide reductase</fullName>
    </submittedName>
</protein>
<dbReference type="GO" id="GO:0016209">
    <property type="term" value="F:antioxidant activity"/>
    <property type="evidence" value="ECO:0007669"/>
    <property type="project" value="InterPro"/>
</dbReference>
<dbReference type="Pfam" id="PF00578">
    <property type="entry name" value="AhpC-TSA"/>
    <property type="match status" value="1"/>
</dbReference>
<dbReference type="AlphaFoldDB" id="A0A923KU75"/>
<evidence type="ECO:0000256" key="1">
    <source>
        <dbReference type="ARBA" id="ARBA00004196"/>
    </source>
</evidence>
<organism evidence="6 7">
    <name type="scientific">Undibacterium nitidum</name>
    <dbReference type="NCBI Taxonomy" id="2762298"/>
    <lineage>
        <taxon>Bacteria</taxon>
        <taxon>Pseudomonadati</taxon>
        <taxon>Pseudomonadota</taxon>
        <taxon>Betaproteobacteria</taxon>
        <taxon>Burkholderiales</taxon>
        <taxon>Oxalobacteraceae</taxon>
        <taxon>Undibacterium</taxon>
    </lineage>
</organism>
<dbReference type="InterPro" id="IPR036249">
    <property type="entry name" value="Thioredoxin-like_sf"/>
</dbReference>
<dbReference type="PROSITE" id="PS51352">
    <property type="entry name" value="THIOREDOXIN_2"/>
    <property type="match status" value="1"/>
</dbReference>
<dbReference type="GO" id="GO:0016491">
    <property type="term" value="F:oxidoreductase activity"/>
    <property type="evidence" value="ECO:0007669"/>
    <property type="project" value="InterPro"/>
</dbReference>
<sequence length="177" mass="19242">MNKHFLKMGITVAILCAAAGAYVGNKRLEPKPPVDSAVQQLMSLTLKDSKGQAQALKQWQSKFLVVNFWATWCKPCVQEMPELVALQKDLASQNVQLLGIGIDSPSNISEFAEKYQISYPLFAAGMEGTSLSGAMGNKAGGLPFTVLISSNGQIVKSYFGKLKMDELKADIQKLNTK</sequence>
<evidence type="ECO:0000313" key="7">
    <source>
        <dbReference type="Proteomes" id="UP000627446"/>
    </source>
</evidence>
<dbReference type="GO" id="GO:0017004">
    <property type="term" value="P:cytochrome complex assembly"/>
    <property type="evidence" value="ECO:0007669"/>
    <property type="project" value="UniProtKB-KW"/>
</dbReference>
<dbReference type="InterPro" id="IPR013766">
    <property type="entry name" value="Thioredoxin_domain"/>
</dbReference>
<dbReference type="PANTHER" id="PTHR42852">
    <property type="entry name" value="THIOL:DISULFIDE INTERCHANGE PROTEIN DSBE"/>
    <property type="match status" value="1"/>
</dbReference>
<evidence type="ECO:0000259" key="5">
    <source>
        <dbReference type="PROSITE" id="PS51352"/>
    </source>
</evidence>
<dbReference type="Gene3D" id="3.40.30.10">
    <property type="entry name" value="Glutaredoxin"/>
    <property type="match status" value="1"/>
</dbReference>
<dbReference type="RefSeq" id="WP_186917616.1">
    <property type="nucleotide sequence ID" value="NZ_JACOFZ010000009.1"/>
</dbReference>
<comment type="subcellular location">
    <subcellularLocation>
        <location evidence="1">Cell envelope</location>
    </subcellularLocation>
</comment>
<dbReference type="CDD" id="cd02966">
    <property type="entry name" value="TlpA_like_family"/>
    <property type="match status" value="1"/>
</dbReference>